<evidence type="ECO:0000256" key="1">
    <source>
        <dbReference type="SAM" id="MobiDB-lite"/>
    </source>
</evidence>
<dbReference type="Proteomes" id="UP000050741">
    <property type="component" value="Unassembled WGS sequence"/>
</dbReference>
<organism evidence="2 3">
    <name type="scientific">Globodera pallida</name>
    <name type="common">Potato cyst nematode worm</name>
    <name type="synonym">Heterodera pallida</name>
    <dbReference type="NCBI Taxonomy" id="36090"/>
    <lineage>
        <taxon>Eukaryota</taxon>
        <taxon>Metazoa</taxon>
        <taxon>Ecdysozoa</taxon>
        <taxon>Nematoda</taxon>
        <taxon>Chromadorea</taxon>
        <taxon>Rhabditida</taxon>
        <taxon>Tylenchina</taxon>
        <taxon>Tylenchomorpha</taxon>
        <taxon>Tylenchoidea</taxon>
        <taxon>Heteroderidae</taxon>
        <taxon>Heteroderinae</taxon>
        <taxon>Globodera</taxon>
    </lineage>
</organism>
<keyword evidence="2" id="KW-1185">Reference proteome</keyword>
<feature type="compositionally biased region" description="Polar residues" evidence="1">
    <location>
        <begin position="39"/>
        <end position="55"/>
    </location>
</feature>
<proteinExistence type="predicted"/>
<reference evidence="3" key="3">
    <citation type="submission" date="2016-06" db="UniProtKB">
        <authorList>
            <consortium name="WormBaseParasite"/>
        </authorList>
    </citation>
    <scope>IDENTIFICATION</scope>
</reference>
<accession>A0A183BPY9</accession>
<reference evidence="2" key="2">
    <citation type="submission" date="2014-05" db="EMBL/GenBank/DDBJ databases">
        <title>The genome and life-stage specific transcriptomes of Globodera pallida elucidate key aspects of plant parasitism by a cyst nematode.</title>
        <authorList>
            <person name="Cotton J.A."/>
            <person name="Lilley C.J."/>
            <person name="Jones L.M."/>
            <person name="Kikuchi T."/>
            <person name="Reid A.J."/>
            <person name="Thorpe P."/>
            <person name="Tsai I.J."/>
            <person name="Beasley H."/>
            <person name="Blok V."/>
            <person name="Cock P.J.A."/>
            <person name="Van den Akker S.E."/>
            <person name="Holroyd N."/>
            <person name="Hunt M."/>
            <person name="Mantelin S."/>
            <person name="Naghra H."/>
            <person name="Pain A."/>
            <person name="Palomares-Rius J.E."/>
            <person name="Zarowiecki M."/>
            <person name="Berriman M."/>
            <person name="Jones J.T."/>
            <person name="Urwin P.E."/>
        </authorList>
    </citation>
    <scope>NUCLEOTIDE SEQUENCE [LARGE SCALE GENOMIC DNA]</scope>
    <source>
        <strain evidence="2">Lindley</strain>
    </source>
</reference>
<evidence type="ECO:0000313" key="3">
    <source>
        <dbReference type="WBParaSite" id="GPLIN_000267500"/>
    </source>
</evidence>
<reference evidence="2" key="1">
    <citation type="submission" date="2013-12" db="EMBL/GenBank/DDBJ databases">
        <authorList>
            <person name="Aslett M."/>
        </authorList>
    </citation>
    <scope>NUCLEOTIDE SEQUENCE [LARGE SCALE GENOMIC DNA]</scope>
    <source>
        <strain evidence="2">Lindley</strain>
    </source>
</reference>
<sequence length="135" mass="14802">MVELEPCCSSYTSMVDRKVVGAVPGNGQPPGNRKRTVRGTVSESSANAHHQLSLGKNSSSPTTLAFVLLLTSIALFMQNDGVMAQNTGKCYSFSPGLTIPGAEFRRDYGLSRRDCADVCKRYKWHKLFFGFVSFN</sequence>
<dbReference type="WBParaSite" id="GPLIN_000267500">
    <property type="protein sequence ID" value="GPLIN_000267500"/>
    <property type="gene ID" value="GPLIN_000267500"/>
</dbReference>
<protein>
    <submittedName>
        <fullName evidence="3">WSC domain-containing protein</fullName>
    </submittedName>
</protein>
<dbReference type="AlphaFoldDB" id="A0A183BPY9"/>
<feature type="region of interest" description="Disordered" evidence="1">
    <location>
        <begin position="21"/>
        <end position="55"/>
    </location>
</feature>
<name>A0A183BPY9_GLOPA</name>
<evidence type="ECO:0000313" key="2">
    <source>
        <dbReference type="Proteomes" id="UP000050741"/>
    </source>
</evidence>